<sequence>MIKLASKFTIQTFGLVFSAGMLLLPVAGQAGQGMGSTSGSSDSVPEVQSQLESGSDTQWSDQLQRERDQAKQSRDQAQQERDQAQQERDLALQAGKGSDDSGSGMKSIQGQTSSARNGSGAENQENARLIQDRDQYLKERDALQKETSDLRQERDRAMSSISGGSALDAVDRGMPVTPGH</sequence>
<dbReference type="RefSeq" id="WP_312746335.1">
    <property type="nucleotide sequence ID" value="NZ_CP116968.1"/>
</dbReference>
<feature type="chain" id="PRO_5041645637" evidence="2">
    <location>
        <begin position="31"/>
        <end position="180"/>
    </location>
</feature>
<feature type="signal peptide" evidence="2">
    <location>
        <begin position="1"/>
        <end position="30"/>
    </location>
</feature>
<reference evidence="3 4" key="1">
    <citation type="submission" date="2023-01" db="EMBL/GenBank/DDBJ databases">
        <title>Cultivation and genomic characterization of new, ubiquitous marine nitrite-oxidizing bacteria from the Nitrospirales.</title>
        <authorList>
            <person name="Mueller A.J."/>
            <person name="Daebeler A."/>
            <person name="Herbold C.W."/>
            <person name="Kirkegaard R.H."/>
            <person name="Daims H."/>
        </authorList>
    </citation>
    <scope>NUCLEOTIDE SEQUENCE [LARGE SCALE GENOMIC DNA]</scope>
    <source>
        <strain evidence="3 4">DK</strain>
    </source>
</reference>
<evidence type="ECO:0000256" key="2">
    <source>
        <dbReference type="SAM" id="SignalP"/>
    </source>
</evidence>
<feature type="region of interest" description="Disordered" evidence="1">
    <location>
        <begin position="30"/>
        <end position="180"/>
    </location>
</feature>
<proteinExistence type="predicted"/>
<dbReference type="AlphaFoldDB" id="A0AA96JWJ9"/>
<feature type="compositionally biased region" description="Basic and acidic residues" evidence="1">
    <location>
        <begin position="130"/>
        <end position="157"/>
    </location>
</feature>
<name>A0AA96JWJ9_9BACT</name>
<dbReference type="EMBL" id="CP116968">
    <property type="protein sequence ID" value="WNM62608.1"/>
    <property type="molecule type" value="Genomic_DNA"/>
</dbReference>
<evidence type="ECO:0000256" key="1">
    <source>
        <dbReference type="SAM" id="MobiDB-lite"/>
    </source>
</evidence>
<dbReference type="KEGG" id="nneo:PQG83_02350"/>
<organism evidence="3 4">
    <name type="scientific">Candidatus Nitrospira neomarina</name>
    <dbReference type="NCBI Taxonomy" id="3020899"/>
    <lineage>
        <taxon>Bacteria</taxon>
        <taxon>Pseudomonadati</taxon>
        <taxon>Nitrospirota</taxon>
        <taxon>Nitrospiria</taxon>
        <taxon>Nitrospirales</taxon>
        <taxon>Nitrospiraceae</taxon>
        <taxon>Nitrospira</taxon>
    </lineage>
</organism>
<feature type="compositionally biased region" description="Polar residues" evidence="1">
    <location>
        <begin position="108"/>
        <end position="126"/>
    </location>
</feature>
<evidence type="ECO:0000313" key="4">
    <source>
        <dbReference type="Proteomes" id="UP001302494"/>
    </source>
</evidence>
<dbReference type="Proteomes" id="UP001302494">
    <property type="component" value="Chromosome"/>
</dbReference>
<feature type="compositionally biased region" description="Basic and acidic residues" evidence="1">
    <location>
        <begin position="63"/>
        <end position="90"/>
    </location>
</feature>
<keyword evidence="2" id="KW-0732">Signal</keyword>
<feature type="compositionally biased region" description="Polar residues" evidence="1">
    <location>
        <begin position="37"/>
        <end position="62"/>
    </location>
</feature>
<gene>
    <name evidence="3" type="ORF">PQG83_02350</name>
</gene>
<evidence type="ECO:0000313" key="3">
    <source>
        <dbReference type="EMBL" id="WNM62608.1"/>
    </source>
</evidence>
<keyword evidence="4" id="KW-1185">Reference proteome</keyword>
<protein>
    <submittedName>
        <fullName evidence="3">Uncharacterized protein</fullName>
    </submittedName>
</protein>
<accession>A0AA96JWJ9</accession>